<dbReference type="AlphaFoldDB" id="A0A132PNT4"/>
<sequence length="114" mass="12653">MVSPFFEFDWCARLFRSNEFPGAGEQATLALVEQFAAVEGQDADKFDEPSIEPLCVHAESRQDIFVEWAAVRGPLDHIANDVPIEFIDALAGHQRFGLASTYGAVLKKTFFTSV</sequence>
<dbReference type="RefSeq" id="WP_067848224.1">
    <property type="nucleotide sequence ID" value="NZ_LGTW01000006.1"/>
</dbReference>
<comment type="caution">
    <text evidence="1">The sequence shown here is derived from an EMBL/GenBank/DDBJ whole genome shotgun (WGS) entry which is preliminary data.</text>
</comment>
<proteinExistence type="predicted"/>
<organism evidence="1 2">
    <name type="scientific">Mycolicibacterium wolinskyi</name>
    <dbReference type="NCBI Taxonomy" id="59750"/>
    <lineage>
        <taxon>Bacteria</taxon>
        <taxon>Bacillati</taxon>
        <taxon>Actinomycetota</taxon>
        <taxon>Actinomycetes</taxon>
        <taxon>Mycobacteriales</taxon>
        <taxon>Mycobacteriaceae</taxon>
        <taxon>Mycolicibacterium</taxon>
    </lineage>
</organism>
<dbReference type="EMBL" id="LGTW01000006">
    <property type="protein sequence ID" value="KWX23975.1"/>
    <property type="molecule type" value="Genomic_DNA"/>
</dbReference>
<protein>
    <submittedName>
        <fullName evidence="1">Uncharacterized protein</fullName>
    </submittedName>
</protein>
<reference evidence="1 2" key="1">
    <citation type="submission" date="2015-07" db="EMBL/GenBank/DDBJ databases">
        <title>A draft genome sequence of Mycobacterium wolinskyi.</title>
        <authorList>
            <person name="de Man T.J."/>
            <person name="Perry K.A."/>
            <person name="Coulliette A.D."/>
            <person name="Jensen B."/>
            <person name="Toney N.C."/>
            <person name="Limbago B.M."/>
            <person name="Noble-Wang J."/>
        </authorList>
    </citation>
    <scope>NUCLEOTIDE SEQUENCE [LARGE SCALE GENOMIC DNA]</scope>
    <source>
        <strain evidence="1 2">CDC_01</strain>
    </source>
</reference>
<keyword evidence="2" id="KW-1185">Reference proteome</keyword>
<evidence type="ECO:0000313" key="1">
    <source>
        <dbReference type="EMBL" id="KWX23975.1"/>
    </source>
</evidence>
<name>A0A132PNT4_9MYCO</name>
<gene>
    <name evidence="1" type="ORF">AFM11_11425</name>
</gene>
<evidence type="ECO:0000313" key="2">
    <source>
        <dbReference type="Proteomes" id="UP000070612"/>
    </source>
</evidence>
<accession>A0A132PNT4</accession>
<dbReference type="Proteomes" id="UP000070612">
    <property type="component" value="Unassembled WGS sequence"/>
</dbReference>